<reference evidence="10 11" key="1">
    <citation type="submission" date="2016-10" db="EMBL/GenBank/DDBJ databases">
        <authorList>
            <person name="de Groot N.N."/>
        </authorList>
    </citation>
    <scope>NUCLEOTIDE SEQUENCE [LARGE SCALE GENOMIC DNA]</scope>
    <source>
        <strain evidence="10 11">DSM 19547</strain>
    </source>
</reference>
<dbReference type="Gene3D" id="6.10.340.10">
    <property type="match status" value="1"/>
</dbReference>
<keyword evidence="6" id="KW-1133">Transmembrane helix</keyword>
<dbReference type="STRING" id="441119.SAMN04488047_1078"/>
<dbReference type="SMART" id="SM00304">
    <property type="entry name" value="HAMP"/>
    <property type="match status" value="2"/>
</dbReference>
<dbReference type="SMART" id="SM00283">
    <property type="entry name" value="MA"/>
    <property type="match status" value="1"/>
</dbReference>
<dbReference type="Pfam" id="PF08448">
    <property type="entry name" value="PAS_4"/>
    <property type="match status" value="1"/>
</dbReference>
<evidence type="ECO:0000256" key="5">
    <source>
        <dbReference type="SAM" id="MobiDB-lite"/>
    </source>
</evidence>
<gene>
    <name evidence="10" type="ORF">SAMN04488047_1078</name>
</gene>
<organism evidence="10 11">
    <name type="scientific">Tranquillimonas alkanivorans</name>
    <dbReference type="NCBI Taxonomy" id="441119"/>
    <lineage>
        <taxon>Bacteria</taxon>
        <taxon>Pseudomonadati</taxon>
        <taxon>Pseudomonadota</taxon>
        <taxon>Alphaproteobacteria</taxon>
        <taxon>Rhodobacterales</taxon>
        <taxon>Roseobacteraceae</taxon>
        <taxon>Tranquillimonas</taxon>
    </lineage>
</organism>
<dbReference type="PANTHER" id="PTHR43531:SF11">
    <property type="entry name" value="METHYL-ACCEPTING CHEMOTAXIS PROTEIN 3"/>
    <property type="match status" value="1"/>
</dbReference>
<sequence length="841" mass="88217">MTTQAVHFPLLPRSVFLRCALLLAVCTAVVTASLSALSISSSLNAASERVVDEAWQVTTFVGDQAGGAIRFDKPDRLEKLFRDAADAAGGTLLGSVAVDTRGDQVAASGATDIDAAAALAARAVETGEVQRAADGLTLALPVRFGNSGSTVGAVTTVWTDAPLRAEAMADQWTALGASMVVFLVALAAATAFLRQGVTRPLLEVRDAMTRVAARDYGAEVPGTERSDEVGGIARTLDELRTSLAGAEVAAREGLFRGAGFEGSSAAMMMVDRDFNVAHVNAAFRDLVAGRPALARRAGTDPAALTGRDFDVFGALTPSARQRLRDPSQLPVHGEVTVGDTTVSVAVAAVHDDDGTLTGYVVEWGDVTVESANAALLAALDAQQAKAQFAADGRLISANDNFAQLIGRTAGDLHGEPAARLLTAEDSDLREVISAGRSVKDVFSLAIPDGAPAILDGSLTAMRDREGAVTGFLLLASNITEARATAERAAAREREMQAAQARVVETLRQGLERLSDGDLTSTIEDAFPLDYERLRNDFNAAVGRLRQAMTTVLENAQSITNEARDISSASDDLSRRTETQAATLEESVAALDRITGSLKDTTDGARKADQVVRDARENAISSGGVVQQAVDAMSEIESSSDQITTIIKVIDDIAFQTNLLALNAGVEAARAGEAGRGFAVVASEVRALAQRSSEAAREINTLISTSGDHVKRGVTLVGEAGQALERILSSVTDIAQHVTSIANSAEEQSASLDEINVAMQQLDQVTQQNVAMFEETTAASHAMTREAETLNETMSRFRLGAERAKVIPARFGRDTSPVPTSAPKRAASGGGGDQDLTGWEDF</sequence>
<dbReference type="GO" id="GO:0006935">
    <property type="term" value="P:chemotaxis"/>
    <property type="evidence" value="ECO:0007669"/>
    <property type="project" value="UniProtKB-KW"/>
</dbReference>
<dbReference type="PROSITE" id="PS50113">
    <property type="entry name" value="PAC"/>
    <property type="match status" value="1"/>
</dbReference>
<dbReference type="Gene3D" id="3.30.450.20">
    <property type="entry name" value="PAS domain"/>
    <property type="match status" value="2"/>
</dbReference>
<dbReference type="SUPFAM" id="SSF158472">
    <property type="entry name" value="HAMP domain-like"/>
    <property type="match status" value="1"/>
</dbReference>
<evidence type="ECO:0000256" key="1">
    <source>
        <dbReference type="ARBA" id="ARBA00004370"/>
    </source>
</evidence>
<dbReference type="InterPro" id="IPR000014">
    <property type="entry name" value="PAS"/>
</dbReference>
<name>A0A1I5QLF4_9RHOB</name>
<evidence type="ECO:0000259" key="7">
    <source>
        <dbReference type="PROSITE" id="PS50111"/>
    </source>
</evidence>
<dbReference type="Pfam" id="PF00015">
    <property type="entry name" value="MCPsignal"/>
    <property type="match status" value="1"/>
</dbReference>
<dbReference type="Pfam" id="PF00672">
    <property type="entry name" value="HAMP"/>
    <property type="match status" value="1"/>
</dbReference>
<evidence type="ECO:0000256" key="6">
    <source>
        <dbReference type="SAM" id="Phobius"/>
    </source>
</evidence>
<dbReference type="InterPro" id="IPR000700">
    <property type="entry name" value="PAS-assoc_C"/>
</dbReference>
<dbReference type="RefSeq" id="WP_093421169.1">
    <property type="nucleotide sequence ID" value="NZ_FOXA01000007.1"/>
</dbReference>
<evidence type="ECO:0000259" key="9">
    <source>
        <dbReference type="PROSITE" id="PS50885"/>
    </source>
</evidence>
<comment type="subcellular location">
    <subcellularLocation>
        <location evidence="1">Membrane</location>
    </subcellularLocation>
</comment>
<evidence type="ECO:0000313" key="11">
    <source>
        <dbReference type="Proteomes" id="UP000199356"/>
    </source>
</evidence>
<feature type="region of interest" description="Disordered" evidence="5">
    <location>
        <begin position="810"/>
        <end position="841"/>
    </location>
</feature>
<dbReference type="Proteomes" id="UP000199356">
    <property type="component" value="Unassembled WGS sequence"/>
</dbReference>
<feature type="transmembrane region" description="Helical" evidence="6">
    <location>
        <begin position="172"/>
        <end position="193"/>
    </location>
</feature>
<proteinExistence type="inferred from homology"/>
<dbReference type="InterPro" id="IPR035965">
    <property type="entry name" value="PAS-like_dom_sf"/>
</dbReference>
<feature type="domain" description="Methyl-accepting transducer" evidence="7">
    <location>
        <begin position="554"/>
        <end position="783"/>
    </location>
</feature>
<dbReference type="PROSITE" id="PS50885">
    <property type="entry name" value="HAMP"/>
    <property type="match status" value="2"/>
</dbReference>
<dbReference type="SUPFAM" id="SSF58104">
    <property type="entry name" value="Methyl-accepting chemotaxis protein (MCP) signaling domain"/>
    <property type="match status" value="1"/>
</dbReference>
<protein>
    <submittedName>
        <fullName evidence="10">Methyl-accepting chemotaxis sensory transducer with Pas/Pac sensor</fullName>
    </submittedName>
</protein>
<dbReference type="GO" id="GO:0016020">
    <property type="term" value="C:membrane"/>
    <property type="evidence" value="ECO:0007669"/>
    <property type="project" value="UniProtKB-SubCell"/>
</dbReference>
<dbReference type="SUPFAM" id="SSF55785">
    <property type="entry name" value="PYP-like sensor domain (PAS domain)"/>
    <property type="match status" value="2"/>
</dbReference>
<dbReference type="InterPro" id="IPR003660">
    <property type="entry name" value="HAMP_dom"/>
</dbReference>
<dbReference type="AlphaFoldDB" id="A0A1I5QLF4"/>
<feature type="domain" description="HAMP" evidence="9">
    <location>
        <begin position="497"/>
        <end position="549"/>
    </location>
</feature>
<dbReference type="OrthoDB" id="9765776at2"/>
<dbReference type="CDD" id="cd00130">
    <property type="entry name" value="PAS"/>
    <property type="match status" value="1"/>
</dbReference>
<dbReference type="PANTHER" id="PTHR43531">
    <property type="entry name" value="PROTEIN ICFG"/>
    <property type="match status" value="1"/>
</dbReference>
<evidence type="ECO:0000259" key="8">
    <source>
        <dbReference type="PROSITE" id="PS50113"/>
    </source>
</evidence>
<dbReference type="GO" id="GO:0007165">
    <property type="term" value="P:signal transduction"/>
    <property type="evidence" value="ECO:0007669"/>
    <property type="project" value="UniProtKB-KW"/>
</dbReference>
<keyword evidence="2" id="KW-0145">Chemotaxis</keyword>
<dbReference type="CDD" id="cd11386">
    <property type="entry name" value="MCP_signal"/>
    <property type="match status" value="1"/>
</dbReference>
<keyword evidence="11" id="KW-1185">Reference proteome</keyword>
<keyword evidence="6" id="KW-0812">Transmembrane</keyword>
<feature type="domain" description="PAC" evidence="8">
    <location>
        <begin position="436"/>
        <end position="490"/>
    </location>
</feature>
<feature type="transmembrane region" description="Helical" evidence="6">
    <location>
        <begin position="15"/>
        <end position="39"/>
    </location>
</feature>
<evidence type="ECO:0000313" key="10">
    <source>
        <dbReference type="EMBL" id="SFP47052.1"/>
    </source>
</evidence>
<dbReference type="InterPro" id="IPR004089">
    <property type="entry name" value="MCPsignal_dom"/>
</dbReference>
<dbReference type="EMBL" id="FOXA01000007">
    <property type="protein sequence ID" value="SFP47052.1"/>
    <property type="molecule type" value="Genomic_DNA"/>
</dbReference>
<dbReference type="InterPro" id="IPR051310">
    <property type="entry name" value="MCP_chemotaxis"/>
</dbReference>
<dbReference type="PROSITE" id="PS50111">
    <property type="entry name" value="CHEMOTAXIS_TRANSDUC_2"/>
    <property type="match status" value="1"/>
</dbReference>
<dbReference type="CDD" id="cd06225">
    <property type="entry name" value="HAMP"/>
    <property type="match status" value="1"/>
</dbReference>
<feature type="domain" description="HAMP" evidence="9">
    <location>
        <begin position="195"/>
        <end position="248"/>
    </location>
</feature>
<keyword evidence="6" id="KW-0472">Membrane</keyword>
<dbReference type="FunFam" id="1.10.287.950:FF:000001">
    <property type="entry name" value="Methyl-accepting chemotaxis sensory transducer"/>
    <property type="match status" value="1"/>
</dbReference>
<dbReference type="InterPro" id="IPR013656">
    <property type="entry name" value="PAS_4"/>
</dbReference>
<accession>A0A1I5QLF4</accession>
<dbReference type="Gene3D" id="1.10.287.950">
    <property type="entry name" value="Methyl-accepting chemotaxis protein"/>
    <property type="match status" value="1"/>
</dbReference>
<comment type="similarity">
    <text evidence="3">Belongs to the methyl-accepting chemotaxis (MCP) protein family.</text>
</comment>
<keyword evidence="4" id="KW-0807">Transducer</keyword>
<evidence type="ECO:0000256" key="4">
    <source>
        <dbReference type="PROSITE-ProRule" id="PRU00284"/>
    </source>
</evidence>
<evidence type="ECO:0000256" key="3">
    <source>
        <dbReference type="ARBA" id="ARBA00029447"/>
    </source>
</evidence>
<evidence type="ECO:0000256" key="2">
    <source>
        <dbReference type="ARBA" id="ARBA00022500"/>
    </source>
</evidence>